<evidence type="ECO:0000313" key="1">
    <source>
        <dbReference type="EMBL" id="BDX08576.1"/>
    </source>
</evidence>
<accession>A0AA48HPH3</accession>
<keyword evidence="2" id="KW-1185">Reference proteome</keyword>
<organism evidence="1 2">
    <name type="scientific">Planctobacterium marinum</name>
    <dbReference type="NCBI Taxonomy" id="1631968"/>
    <lineage>
        <taxon>Bacteria</taxon>
        <taxon>Pseudomonadati</taxon>
        <taxon>Pseudomonadota</taxon>
        <taxon>Gammaproteobacteria</taxon>
        <taxon>Alteromonadales</taxon>
        <taxon>Alteromonadaceae</taxon>
        <taxon>Planctobacterium</taxon>
    </lineage>
</organism>
<reference evidence="1" key="1">
    <citation type="submission" date="2023-01" db="EMBL/GenBank/DDBJ databases">
        <title>Complete genome sequence of Planctobacterium marinum strain Dej080120_11.</title>
        <authorList>
            <person name="Ueki S."/>
            <person name="Maruyama F."/>
        </authorList>
    </citation>
    <scope>NUCLEOTIDE SEQUENCE</scope>
    <source>
        <strain evidence="1">Dej080120_11</strain>
    </source>
</reference>
<dbReference type="EMBL" id="AP027272">
    <property type="protein sequence ID" value="BDX08576.1"/>
    <property type="molecule type" value="Genomic_DNA"/>
</dbReference>
<dbReference type="RefSeq" id="WP_338294640.1">
    <property type="nucleotide sequence ID" value="NZ_AP027272.1"/>
</dbReference>
<dbReference type="Proteomes" id="UP001333710">
    <property type="component" value="Chromosome"/>
</dbReference>
<dbReference type="SUPFAM" id="SSF53850">
    <property type="entry name" value="Periplasmic binding protein-like II"/>
    <property type="match status" value="1"/>
</dbReference>
<protein>
    <recommendedName>
        <fullName evidence="3">Solute-binding protein family 3/N-terminal domain-containing protein</fullName>
    </recommendedName>
</protein>
<name>A0AA48HPH3_9ALTE</name>
<dbReference type="KEGG" id="pmaw:MACH26_40970"/>
<proteinExistence type="predicted"/>
<gene>
    <name evidence="1" type="ORF">MACH26_40970</name>
</gene>
<sequence>MASANPFKSQSIQYFGASGKYAFKNDYFLQLLEGALASTEAQYGAWKLSQFATPMNQSRAIDNMAQSCDFDIQWHMTTSLREEQMRPIRIPLYKGLYGYRALMVHVDSKPLFADIDSLEQLQQFLAGQGHDWPDTGILKHNGFNVQGVNNYHGLFDLLVQKRIDYFPRSVAEIGEELTMHAEKPLLSDTHILLYYPAPIYFFVCKQHDILAKRLEEGLKNIIQNGLFDEVFNASGEYQSFLKLGGFSNKIIFELENPLVSKAHLPQDKHLWLVP</sequence>
<evidence type="ECO:0000313" key="2">
    <source>
        <dbReference type="Proteomes" id="UP001333710"/>
    </source>
</evidence>
<evidence type="ECO:0008006" key="3">
    <source>
        <dbReference type="Google" id="ProtNLM"/>
    </source>
</evidence>
<dbReference type="AlphaFoldDB" id="A0AA48HPH3"/>